<dbReference type="PANTHER" id="PTHR45436">
    <property type="entry name" value="SENSOR HISTIDINE KINASE YKOH"/>
    <property type="match status" value="1"/>
</dbReference>
<evidence type="ECO:0000256" key="7">
    <source>
        <dbReference type="ARBA" id="ARBA00022777"/>
    </source>
</evidence>
<feature type="domain" description="Histidine kinase" evidence="12">
    <location>
        <begin position="245"/>
        <end position="455"/>
    </location>
</feature>
<dbReference type="PRINTS" id="PR00344">
    <property type="entry name" value="BCTRLSENSOR"/>
</dbReference>
<keyword evidence="6 11" id="KW-0812">Transmembrane</keyword>
<dbReference type="Pfam" id="PF00672">
    <property type="entry name" value="HAMP"/>
    <property type="match status" value="1"/>
</dbReference>
<dbReference type="PROSITE" id="PS50885">
    <property type="entry name" value="HAMP"/>
    <property type="match status" value="1"/>
</dbReference>
<dbReference type="SMART" id="SM00388">
    <property type="entry name" value="HisKA"/>
    <property type="match status" value="1"/>
</dbReference>
<dbReference type="PROSITE" id="PS50109">
    <property type="entry name" value="HIS_KIN"/>
    <property type="match status" value="1"/>
</dbReference>
<dbReference type="CDD" id="cd00082">
    <property type="entry name" value="HisKA"/>
    <property type="match status" value="1"/>
</dbReference>
<protein>
    <recommendedName>
        <fullName evidence="3">histidine kinase</fullName>
        <ecNumber evidence="3">2.7.13.3</ecNumber>
    </recommendedName>
</protein>
<dbReference type="SUPFAM" id="SSF47384">
    <property type="entry name" value="Homodimeric domain of signal transducing histidine kinase"/>
    <property type="match status" value="1"/>
</dbReference>
<dbReference type="InterPro" id="IPR003660">
    <property type="entry name" value="HAMP_dom"/>
</dbReference>
<evidence type="ECO:0000256" key="10">
    <source>
        <dbReference type="ARBA" id="ARBA00023136"/>
    </source>
</evidence>
<dbReference type="Pfam" id="PF00512">
    <property type="entry name" value="HisKA"/>
    <property type="match status" value="1"/>
</dbReference>
<dbReference type="Gene3D" id="1.10.287.130">
    <property type="match status" value="1"/>
</dbReference>
<accession>A0A1K0FIY8</accession>
<evidence type="ECO:0000256" key="9">
    <source>
        <dbReference type="ARBA" id="ARBA00023012"/>
    </source>
</evidence>
<keyword evidence="9" id="KW-0902">Two-component regulatory system</keyword>
<evidence type="ECO:0000313" key="14">
    <source>
        <dbReference type="EMBL" id="OJF12805.1"/>
    </source>
</evidence>
<evidence type="ECO:0000256" key="1">
    <source>
        <dbReference type="ARBA" id="ARBA00000085"/>
    </source>
</evidence>
<dbReference type="InterPro" id="IPR050428">
    <property type="entry name" value="TCS_sensor_his_kinase"/>
</dbReference>
<dbReference type="GO" id="GO:0005886">
    <property type="term" value="C:plasma membrane"/>
    <property type="evidence" value="ECO:0007669"/>
    <property type="project" value="UniProtKB-SubCell"/>
</dbReference>
<keyword evidence="8 11" id="KW-1133">Transmembrane helix</keyword>
<evidence type="ECO:0000259" key="13">
    <source>
        <dbReference type="PROSITE" id="PS50885"/>
    </source>
</evidence>
<dbReference type="EC" id="2.7.13.3" evidence="3"/>
<organism evidence="14 15">
    <name type="scientific">Couchioplanes caeruleus subsp. caeruleus</name>
    <dbReference type="NCBI Taxonomy" id="56427"/>
    <lineage>
        <taxon>Bacteria</taxon>
        <taxon>Bacillati</taxon>
        <taxon>Actinomycetota</taxon>
        <taxon>Actinomycetes</taxon>
        <taxon>Micromonosporales</taxon>
        <taxon>Micromonosporaceae</taxon>
        <taxon>Couchioplanes</taxon>
    </lineage>
</organism>
<comment type="subcellular location">
    <subcellularLocation>
        <location evidence="2">Cell membrane</location>
    </subcellularLocation>
</comment>
<proteinExistence type="predicted"/>
<dbReference type="InterPro" id="IPR003661">
    <property type="entry name" value="HisK_dim/P_dom"/>
</dbReference>
<dbReference type="EMBL" id="MEIA01000196">
    <property type="protein sequence ID" value="OJF12805.1"/>
    <property type="molecule type" value="Genomic_DNA"/>
</dbReference>
<dbReference type="AlphaFoldDB" id="A0A1K0FIY8"/>
<dbReference type="InterPro" id="IPR004358">
    <property type="entry name" value="Sig_transdc_His_kin-like_C"/>
</dbReference>
<evidence type="ECO:0000259" key="12">
    <source>
        <dbReference type="PROSITE" id="PS50109"/>
    </source>
</evidence>
<comment type="caution">
    <text evidence="14">The sequence shown here is derived from an EMBL/GenBank/DDBJ whole genome shotgun (WGS) entry which is preliminary data.</text>
</comment>
<evidence type="ECO:0000256" key="3">
    <source>
        <dbReference type="ARBA" id="ARBA00012438"/>
    </source>
</evidence>
<dbReference type="InterPro" id="IPR005467">
    <property type="entry name" value="His_kinase_dom"/>
</dbReference>
<dbReference type="Gene3D" id="6.10.340.10">
    <property type="match status" value="1"/>
</dbReference>
<dbReference type="SMART" id="SM00304">
    <property type="entry name" value="HAMP"/>
    <property type="match status" value="1"/>
</dbReference>
<name>A0A1K0FIY8_9ACTN</name>
<gene>
    <name evidence="14" type="ORF">BG844_18700</name>
</gene>
<dbReference type="InterPro" id="IPR003594">
    <property type="entry name" value="HATPase_dom"/>
</dbReference>
<comment type="catalytic activity">
    <reaction evidence="1">
        <text>ATP + protein L-histidine = ADP + protein N-phospho-L-histidine.</text>
        <dbReference type="EC" id="2.7.13.3"/>
    </reaction>
</comment>
<dbReference type="PANTHER" id="PTHR45436:SF5">
    <property type="entry name" value="SENSOR HISTIDINE KINASE TRCS"/>
    <property type="match status" value="1"/>
</dbReference>
<evidence type="ECO:0000256" key="4">
    <source>
        <dbReference type="ARBA" id="ARBA00022553"/>
    </source>
</evidence>
<evidence type="ECO:0000256" key="5">
    <source>
        <dbReference type="ARBA" id="ARBA00022679"/>
    </source>
</evidence>
<evidence type="ECO:0000256" key="11">
    <source>
        <dbReference type="SAM" id="Phobius"/>
    </source>
</evidence>
<dbReference type="Proteomes" id="UP000182486">
    <property type="component" value="Unassembled WGS sequence"/>
</dbReference>
<keyword evidence="7" id="KW-0418">Kinase</keyword>
<dbReference type="Gene3D" id="3.30.565.10">
    <property type="entry name" value="Histidine kinase-like ATPase, C-terminal domain"/>
    <property type="match status" value="1"/>
</dbReference>
<evidence type="ECO:0000256" key="8">
    <source>
        <dbReference type="ARBA" id="ARBA00022989"/>
    </source>
</evidence>
<dbReference type="SMART" id="SM00387">
    <property type="entry name" value="HATPase_c"/>
    <property type="match status" value="1"/>
</dbReference>
<reference evidence="14 15" key="1">
    <citation type="submission" date="2016-09" db="EMBL/GenBank/DDBJ databases">
        <title>Couchioplanes caeruleus draft genome sequence.</title>
        <authorList>
            <person name="Sheehan J."/>
            <person name="Caffrey P."/>
        </authorList>
    </citation>
    <scope>NUCLEOTIDE SEQUENCE [LARGE SCALE GENOMIC DNA]</scope>
    <source>
        <strain evidence="14 15">DSM 43634</strain>
    </source>
</reference>
<feature type="domain" description="HAMP" evidence="13">
    <location>
        <begin position="186"/>
        <end position="237"/>
    </location>
</feature>
<feature type="transmembrane region" description="Helical" evidence="11">
    <location>
        <begin position="162"/>
        <end position="185"/>
    </location>
</feature>
<keyword evidence="10 11" id="KW-0472">Membrane</keyword>
<evidence type="ECO:0000256" key="6">
    <source>
        <dbReference type="ARBA" id="ARBA00022692"/>
    </source>
</evidence>
<evidence type="ECO:0000313" key="15">
    <source>
        <dbReference type="Proteomes" id="UP000182486"/>
    </source>
</evidence>
<dbReference type="InterPro" id="IPR036097">
    <property type="entry name" value="HisK_dim/P_sf"/>
</dbReference>
<evidence type="ECO:0000256" key="2">
    <source>
        <dbReference type="ARBA" id="ARBA00004236"/>
    </source>
</evidence>
<dbReference type="GO" id="GO:0000155">
    <property type="term" value="F:phosphorelay sensor kinase activity"/>
    <property type="evidence" value="ECO:0007669"/>
    <property type="project" value="InterPro"/>
</dbReference>
<keyword evidence="15" id="KW-1185">Reference proteome</keyword>
<sequence length="455" mass="48408">MTRRLLLTYLTFALLILIALEVPLGYVYHRSETQHAFAQLEHDAEVLAAFVDTAMRNGQREQIDLLAHESAQRLGGDVDVVDARGWLLASTHPDRHPPGSLASAPDIRTVLEGQGRISTRDAEAGGAAIMSVAAAVNPGMAAQGAVRVTVPKGPLTSRIEQFWLLLAGVGVVVLAAVALIALALARWISKPVRALERATRRLPDGVLPVPATTGPPELRRLAATFRATAERMHNLLESQRSFVGHASHQLKTPLAALRLRLENLEPDIADGGTRDLQAAITETDRLAHMVETLLAMARSEQSSLSREPVVLAGAVADRISLWSPLAAERQVRLTSAGPQEARVQAITGAVEQIIDNLVSNALRVAPPDSTIAITWRPGSDDTVELHVVDAGPGLPPEQRERALDPFWRAPDAPKDGTGLGLSLVRKLATAGGGTAVLCPAGRTGIDAVVTFPASS</sequence>
<dbReference type="RefSeq" id="WP_071806622.1">
    <property type="nucleotide sequence ID" value="NZ_MEIA01000196.1"/>
</dbReference>
<dbReference type="InterPro" id="IPR036890">
    <property type="entry name" value="HATPase_C_sf"/>
</dbReference>
<dbReference type="Pfam" id="PF02518">
    <property type="entry name" value="HATPase_c"/>
    <property type="match status" value="1"/>
</dbReference>
<dbReference type="SUPFAM" id="SSF55874">
    <property type="entry name" value="ATPase domain of HSP90 chaperone/DNA topoisomerase II/histidine kinase"/>
    <property type="match status" value="1"/>
</dbReference>
<keyword evidence="4" id="KW-0597">Phosphoprotein</keyword>
<keyword evidence="5" id="KW-0808">Transferase</keyword>